<dbReference type="Gene3D" id="1.10.260.40">
    <property type="entry name" value="lambda repressor-like DNA-binding domains"/>
    <property type="match status" value="1"/>
</dbReference>
<dbReference type="InterPro" id="IPR001387">
    <property type="entry name" value="Cro/C1-type_HTH"/>
</dbReference>
<reference evidence="3 4" key="1">
    <citation type="submission" date="2024-03" db="EMBL/GenBank/DDBJ databases">
        <title>Mouse gut bacterial collection (mGBC) of GemPharmatech.</title>
        <authorList>
            <person name="He Y."/>
            <person name="Dong L."/>
            <person name="Wu D."/>
            <person name="Gao X."/>
            <person name="Lin Z."/>
        </authorList>
    </citation>
    <scope>NUCLEOTIDE SEQUENCE [LARGE SCALE GENOMIC DNA]</scope>
    <source>
        <strain evidence="3 4">15-30</strain>
    </source>
</reference>
<organism evidence="3 4">
    <name type="scientific">Ligilactobacillus faecis</name>
    <dbReference type="NCBI Taxonomy" id="762833"/>
    <lineage>
        <taxon>Bacteria</taxon>
        <taxon>Bacillati</taxon>
        <taxon>Bacillota</taxon>
        <taxon>Bacilli</taxon>
        <taxon>Lactobacillales</taxon>
        <taxon>Lactobacillaceae</taxon>
        <taxon>Ligilactobacillus</taxon>
    </lineage>
</organism>
<name>A0ABV4DUE3_9LACO</name>
<proteinExistence type="predicted"/>
<sequence length="92" mass="10603">MPVKDFSNIYNKYIDTPEKKVYADQIDEQLKASVLLRELREREGYSQRELAKKVGKPQSTIARIENGSMNVTFDTIAEIVNSLGHTIRFEIL</sequence>
<dbReference type="SUPFAM" id="SSF47413">
    <property type="entry name" value="lambda repressor-like DNA-binding domains"/>
    <property type="match status" value="1"/>
</dbReference>
<dbReference type="EMBL" id="JBCLUF010000042">
    <property type="protein sequence ID" value="MEY8663072.1"/>
    <property type="molecule type" value="Genomic_DNA"/>
</dbReference>
<dbReference type="PANTHER" id="PTHR46797">
    <property type="entry name" value="HTH-TYPE TRANSCRIPTIONAL REGULATOR"/>
    <property type="match status" value="1"/>
</dbReference>
<dbReference type="CDD" id="cd00093">
    <property type="entry name" value="HTH_XRE"/>
    <property type="match status" value="1"/>
</dbReference>
<dbReference type="InterPro" id="IPR010982">
    <property type="entry name" value="Lambda_DNA-bd_dom_sf"/>
</dbReference>
<comment type="caution">
    <text evidence="3">The sequence shown here is derived from an EMBL/GenBank/DDBJ whole genome shotgun (WGS) entry which is preliminary data.</text>
</comment>
<dbReference type="RefSeq" id="WP_369943095.1">
    <property type="nucleotide sequence ID" value="NZ_JBCLUF010000042.1"/>
</dbReference>
<dbReference type="InterPro" id="IPR050807">
    <property type="entry name" value="TransReg_Diox_bact_type"/>
</dbReference>
<dbReference type="SMART" id="SM00530">
    <property type="entry name" value="HTH_XRE"/>
    <property type="match status" value="1"/>
</dbReference>
<evidence type="ECO:0000256" key="1">
    <source>
        <dbReference type="ARBA" id="ARBA00023125"/>
    </source>
</evidence>
<feature type="domain" description="HTH cro/C1-type" evidence="2">
    <location>
        <begin position="36"/>
        <end position="91"/>
    </location>
</feature>
<evidence type="ECO:0000313" key="3">
    <source>
        <dbReference type="EMBL" id="MEY8663072.1"/>
    </source>
</evidence>
<dbReference type="Proteomes" id="UP001565236">
    <property type="component" value="Unassembled WGS sequence"/>
</dbReference>
<dbReference type="PANTHER" id="PTHR46797:SF1">
    <property type="entry name" value="METHYLPHOSPHONATE SYNTHASE"/>
    <property type="match status" value="1"/>
</dbReference>
<keyword evidence="1" id="KW-0238">DNA-binding</keyword>
<keyword evidence="4" id="KW-1185">Reference proteome</keyword>
<evidence type="ECO:0000313" key="4">
    <source>
        <dbReference type="Proteomes" id="UP001565236"/>
    </source>
</evidence>
<accession>A0ABV4DUE3</accession>
<dbReference type="PROSITE" id="PS50943">
    <property type="entry name" value="HTH_CROC1"/>
    <property type="match status" value="1"/>
</dbReference>
<dbReference type="Pfam" id="PF01381">
    <property type="entry name" value="HTH_3"/>
    <property type="match status" value="1"/>
</dbReference>
<evidence type="ECO:0000259" key="2">
    <source>
        <dbReference type="PROSITE" id="PS50943"/>
    </source>
</evidence>
<protein>
    <submittedName>
        <fullName evidence="3">Helix-turn-helix transcriptional regulator</fullName>
    </submittedName>
</protein>
<gene>
    <name evidence="3" type="ORF">AALT52_09365</name>
</gene>